<feature type="compositionally biased region" description="Basic and acidic residues" evidence="1">
    <location>
        <begin position="347"/>
        <end position="360"/>
    </location>
</feature>
<evidence type="ECO:0000256" key="2">
    <source>
        <dbReference type="SAM" id="Phobius"/>
    </source>
</evidence>
<protein>
    <submittedName>
        <fullName evidence="3">Uncharacterized protein</fullName>
    </submittedName>
</protein>
<keyword evidence="2" id="KW-0812">Transmembrane</keyword>
<reference evidence="3 4" key="1">
    <citation type="submission" date="2016-07" db="EMBL/GenBank/DDBJ databases">
        <title>Pervasive Adenine N6-methylation of Active Genes in Fungi.</title>
        <authorList>
            <consortium name="DOE Joint Genome Institute"/>
            <person name="Mondo S.J."/>
            <person name="Dannebaum R.O."/>
            <person name="Kuo R.C."/>
            <person name="Labutti K."/>
            <person name="Haridas S."/>
            <person name="Kuo A."/>
            <person name="Salamov A."/>
            <person name="Ahrendt S.R."/>
            <person name="Lipzen A."/>
            <person name="Sullivan W."/>
            <person name="Andreopoulos W.B."/>
            <person name="Clum A."/>
            <person name="Lindquist E."/>
            <person name="Daum C."/>
            <person name="Ramamoorthy G.K."/>
            <person name="Gryganskyi A."/>
            <person name="Culley D."/>
            <person name="Magnuson J.K."/>
            <person name="James T.Y."/>
            <person name="O'Malley M.A."/>
            <person name="Stajich J.E."/>
            <person name="Spatafora J.W."/>
            <person name="Visel A."/>
            <person name="Grigoriev I.V."/>
        </authorList>
    </citation>
    <scope>NUCLEOTIDE SEQUENCE [LARGE SCALE GENOMIC DNA]</scope>
    <source>
        <strain evidence="3 4">JEL800</strain>
    </source>
</reference>
<name>A0A1Y2CP96_9FUNG</name>
<sequence>MSYSLHDTLVMVYAIFAVLSFIQWLLYLVFILHYEIKKRDRKFEWTKLFTPFNIPLVIGSPCLVGAYAVNAVNLTSDLTLPWNFLFFLQQVFMATMISSYVFYSWKRSGKLVRSIYAPSVYKFMYYMVLVSPAVFYIPIIPAFWRMVAPDPTPREALSNDFWFISVIVSGFTCCILDFVFVIAFVKNVVQSFLHREDVEPEFWIVSVHGILANFFCFLSLGMYVWAGSVLTIEEKMILDTAAEGIWIIISTVLFSMKIILYRQKVYDETHHDPISELMRSKCVKEDLGITDQPPCPPPHPSRRESDRQVKSLIAESLKNFHPLRETNSTRFIPASITAVSGGNNLRDSYKRDSTTKRDSSSSKSSKSGKEVPLNNSGVPAVPLSTNRESIHTTRESLKRVGLPGDRDSLHGFDNKSLRSFNAQSLRSVHTSHKSTSVHSPRDSLKKERTDMPEVPKIVKDRVGGSGNVEVSRKLSTKSGSNVAGDLVVSIISRVPSALRFSENVTGDENPGGLEMDSCVISALASRTNSSAGTGDFSIGQ</sequence>
<feature type="compositionally biased region" description="Basic and acidic residues" evidence="1">
    <location>
        <begin position="439"/>
        <end position="450"/>
    </location>
</feature>
<feature type="compositionally biased region" description="Basic and acidic residues" evidence="1">
    <location>
        <begin position="388"/>
        <end position="414"/>
    </location>
</feature>
<feature type="transmembrane region" description="Helical" evidence="2">
    <location>
        <begin position="48"/>
        <end position="69"/>
    </location>
</feature>
<feature type="transmembrane region" description="Helical" evidence="2">
    <location>
        <begin position="244"/>
        <end position="261"/>
    </location>
</feature>
<dbReference type="AlphaFoldDB" id="A0A1Y2CP96"/>
<evidence type="ECO:0000256" key="1">
    <source>
        <dbReference type="SAM" id="MobiDB-lite"/>
    </source>
</evidence>
<feature type="transmembrane region" description="Helical" evidence="2">
    <location>
        <begin position="123"/>
        <end position="144"/>
    </location>
</feature>
<feature type="region of interest" description="Disordered" evidence="1">
    <location>
        <begin position="342"/>
        <end position="414"/>
    </location>
</feature>
<dbReference type="Proteomes" id="UP000193642">
    <property type="component" value="Unassembled WGS sequence"/>
</dbReference>
<feature type="transmembrane region" description="Helical" evidence="2">
    <location>
        <begin position="12"/>
        <end position="36"/>
    </location>
</feature>
<gene>
    <name evidence="3" type="ORF">BCR33DRAFT_713984</name>
</gene>
<organism evidence="3 4">
    <name type="scientific">Rhizoclosmatium globosum</name>
    <dbReference type="NCBI Taxonomy" id="329046"/>
    <lineage>
        <taxon>Eukaryota</taxon>
        <taxon>Fungi</taxon>
        <taxon>Fungi incertae sedis</taxon>
        <taxon>Chytridiomycota</taxon>
        <taxon>Chytridiomycota incertae sedis</taxon>
        <taxon>Chytridiomycetes</taxon>
        <taxon>Chytridiales</taxon>
        <taxon>Chytriomycetaceae</taxon>
        <taxon>Rhizoclosmatium</taxon>
    </lineage>
</organism>
<keyword evidence="4" id="KW-1185">Reference proteome</keyword>
<feature type="region of interest" description="Disordered" evidence="1">
    <location>
        <begin position="426"/>
        <end position="450"/>
    </location>
</feature>
<dbReference type="EMBL" id="MCGO01000010">
    <property type="protein sequence ID" value="ORY48869.1"/>
    <property type="molecule type" value="Genomic_DNA"/>
</dbReference>
<evidence type="ECO:0000313" key="3">
    <source>
        <dbReference type="EMBL" id="ORY48869.1"/>
    </source>
</evidence>
<proteinExistence type="predicted"/>
<feature type="transmembrane region" description="Helical" evidence="2">
    <location>
        <begin position="164"/>
        <end position="189"/>
    </location>
</feature>
<feature type="transmembrane region" description="Helical" evidence="2">
    <location>
        <begin position="81"/>
        <end position="103"/>
    </location>
</feature>
<keyword evidence="2" id="KW-0472">Membrane</keyword>
<feature type="region of interest" description="Disordered" evidence="1">
    <location>
        <begin position="288"/>
        <end position="307"/>
    </location>
</feature>
<evidence type="ECO:0000313" key="4">
    <source>
        <dbReference type="Proteomes" id="UP000193642"/>
    </source>
</evidence>
<feature type="transmembrane region" description="Helical" evidence="2">
    <location>
        <begin position="201"/>
        <end position="224"/>
    </location>
</feature>
<feature type="compositionally biased region" description="Polar residues" evidence="1">
    <location>
        <begin position="373"/>
        <end position="387"/>
    </location>
</feature>
<keyword evidence="2" id="KW-1133">Transmembrane helix</keyword>
<accession>A0A1Y2CP96</accession>
<dbReference type="OrthoDB" id="2124842at2759"/>
<comment type="caution">
    <text evidence="3">The sequence shown here is derived from an EMBL/GenBank/DDBJ whole genome shotgun (WGS) entry which is preliminary data.</text>
</comment>